<dbReference type="STRING" id="215243.A0A0D2D121"/>
<dbReference type="PANTHER" id="PTHR38248">
    <property type="entry name" value="FUNK1 6"/>
    <property type="match status" value="1"/>
</dbReference>
<proteinExistence type="predicted"/>
<protein>
    <recommendedName>
        <fullName evidence="1">Fungal-type protein kinase domain-containing protein</fullName>
    </recommendedName>
</protein>
<sequence>MVMDHFRPQVIQDNPIGAGLDTFRDSFNATCQRLGISPSTEILSELEERDIKYLALDLVSALQNLPGRGSFSGDLSRFYAQIDSEQFDANSVIPLLRDVINEAPDEILLAKAYATLTESTPPPRPQAHVLQTPYTHSTSSIVNSSEQRQYMDDLLKDEMGPLYIGIPGFYETFYGKIPGLEENAAAVFNKCQEGDVPLYREDAGWTDWPKDAQEKVVLKWFAQRVYLFQNFAKNLVSAPKSTRGPLIRPNKALEGSRAGRKPDVGFVDDLNADEDAVYHWSQVLVPGELKSNPTFDMATKTWLDLARYVREVLTAQDSRRFVLGFTLCGSIMRL</sequence>
<accession>A0A0D2D121</accession>
<dbReference type="PANTHER" id="PTHR38248:SF2">
    <property type="entry name" value="FUNK1 11"/>
    <property type="match status" value="1"/>
</dbReference>
<dbReference type="Pfam" id="PF17667">
    <property type="entry name" value="Pkinase_fungal"/>
    <property type="match status" value="1"/>
</dbReference>
<dbReference type="VEuPathDB" id="FungiDB:PV06_11751"/>
<dbReference type="GeneID" id="27363825"/>
<dbReference type="RefSeq" id="XP_016256141.1">
    <property type="nucleotide sequence ID" value="XM_016413477.1"/>
</dbReference>
<dbReference type="EMBL" id="KN847390">
    <property type="protein sequence ID" value="KIW35925.1"/>
    <property type="molecule type" value="Genomic_DNA"/>
</dbReference>
<dbReference type="AlphaFoldDB" id="A0A0D2D121"/>
<organism evidence="2 3">
    <name type="scientific">Exophiala oligosperma</name>
    <dbReference type="NCBI Taxonomy" id="215243"/>
    <lineage>
        <taxon>Eukaryota</taxon>
        <taxon>Fungi</taxon>
        <taxon>Dikarya</taxon>
        <taxon>Ascomycota</taxon>
        <taxon>Pezizomycotina</taxon>
        <taxon>Eurotiomycetes</taxon>
        <taxon>Chaetothyriomycetidae</taxon>
        <taxon>Chaetothyriales</taxon>
        <taxon>Herpotrichiellaceae</taxon>
        <taxon>Exophiala</taxon>
    </lineage>
</organism>
<gene>
    <name evidence="2" type="ORF">PV06_11751</name>
</gene>
<dbReference type="Proteomes" id="UP000053342">
    <property type="component" value="Unassembled WGS sequence"/>
</dbReference>
<dbReference type="HOGENOM" id="CLU_005513_5_1_1"/>
<evidence type="ECO:0000313" key="3">
    <source>
        <dbReference type="Proteomes" id="UP000053342"/>
    </source>
</evidence>
<dbReference type="InterPro" id="IPR040976">
    <property type="entry name" value="Pkinase_fungal"/>
</dbReference>
<name>A0A0D2D121_9EURO</name>
<evidence type="ECO:0000259" key="1">
    <source>
        <dbReference type="Pfam" id="PF17667"/>
    </source>
</evidence>
<feature type="domain" description="Fungal-type protein kinase" evidence="1">
    <location>
        <begin position="261"/>
        <end position="334"/>
    </location>
</feature>
<evidence type="ECO:0000313" key="2">
    <source>
        <dbReference type="EMBL" id="KIW35925.1"/>
    </source>
</evidence>
<keyword evidence="3" id="KW-1185">Reference proteome</keyword>
<reference evidence="2 3" key="1">
    <citation type="submission" date="2015-01" db="EMBL/GenBank/DDBJ databases">
        <title>The Genome Sequence of Exophiala oligosperma CBS72588.</title>
        <authorList>
            <consortium name="The Broad Institute Genomics Platform"/>
            <person name="Cuomo C."/>
            <person name="de Hoog S."/>
            <person name="Gorbushina A."/>
            <person name="Stielow B."/>
            <person name="Teixiera M."/>
            <person name="Abouelleil A."/>
            <person name="Chapman S.B."/>
            <person name="Priest M."/>
            <person name="Young S.K."/>
            <person name="Wortman J."/>
            <person name="Nusbaum C."/>
            <person name="Birren B."/>
        </authorList>
    </citation>
    <scope>NUCLEOTIDE SEQUENCE [LARGE SCALE GENOMIC DNA]</scope>
    <source>
        <strain evidence="2 3">CBS 72588</strain>
    </source>
</reference>
<dbReference type="OrthoDB" id="5584477at2759"/>